<dbReference type="Pfam" id="PF13466">
    <property type="entry name" value="STAS_2"/>
    <property type="match status" value="1"/>
</dbReference>
<dbReference type="InterPro" id="IPR036513">
    <property type="entry name" value="STAS_dom_sf"/>
</dbReference>
<keyword evidence="3" id="KW-1185">Reference proteome</keyword>
<evidence type="ECO:0000313" key="3">
    <source>
        <dbReference type="Proteomes" id="UP001528672"/>
    </source>
</evidence>
<accession>A0ABT5MF64</accession>
<dbReference type="EMBL" id="JAQSIO010000003">
    <property type="protein sequence ID" value="MDD0815076.1"/>
    <property type="molecule type" value="Genomic_DNA"/>
</dbReference>
<dbReference type="InterPro" id="IPR052746">
    <property type="entry name" value="MlaB_ABC_Transporter"/>
</dbReference>
<dbReference type="Proteomes" id="UP001528672">
    <property type="component" value="Unassembled WGS sequence"/>
</dbReference>
<dbReference type="SUPFAM" id="SSF52091">
    <property type="entry name" value="SpoIIaa-like"/>
    <property type="match status" value="1"/>
</dbReference>
<proteinExistence type="predicted"/>
<evidence type="ECO:0000259" key="1">
    <source>
        <dbReference type="Pfam" id="PF13466"/>
    </source>
</evidence>
<dbReference type="PANTHER" id="PTHR35849">
    <property type="entry name" value="BLR2341 PROTEIN"/>
    <property type="match status" value="1"/>
</dbReference>
<name>A0ABT5MF64_9BURK</name>
<feature type="domain" description="MlaB-like STAS" evidence="1">
    <location>
        <begin position="6"/>
        <end position="87"/>
    </location>
</feature>
<gene>
    <name evidence="2" type="ORF">PSQ39_10580</name>
</gene>
<dbReference type="Gene3D" id="3.30.750.24">
    <property type="entry name" value="STAS domain"/>
    <property type="match status" value="1"/>
</dbReference>
<protein>
    <submittedName>
        <fullName evidence="2">STAS domain-containing protein</fullName>
    </submittedName>
</protein>
<dbReference type="InterPro" id="IPR058548">
    <property type="entry name" value="MlaB-like_STAS"/>
</dbReference>
<reference evidence="2 3" key="1">
    <citation type="submission" date="2023-02" db="EMBL/GenBank/DDBJ databases">
        <title>Bacterial whole genome sequence for Curvibacter sp. HBC28.</title>
        <authorList>
            <person name="Le V."/>
            <person name="Ko S.-R."/>
            <person name="Ahn C.-Y."/>
            <person name="Oh H.-M."/>
        </authorList>
    </citation>
    <scope>NUCLEOTIDE SEQUENCE [LARGE SCALE GENOMIC DNA]</scope>
    <source>
        <strain evidence="2 3">HBC28</strain>
    </source>
</reference>
<comment type="caution">
    <text evidence="2">The sequence shown here is derived from an EMBL/GenBank/DDBJ whole genome shotgun (WGS) entry which is preliminary data.</text>
</comment>
<dbReference type="PANTHER" id="PTHR35849:SF2">
    <property type="entry name" value="BLR2341 PROTEIN"/>
    <property type="match status" value="1"/>
</dbReference>
<sequence>MSEPFTLPDELTIYTVESTRQALLLWLQDPHQSNVMSRAVHGGAVNDVDGAGLQLLGALANSLSAQGQAMDLIEPSPLLRDALQALGCAHWFALNPEDSTP</sequence>
<dbReference type="RefSeq" id="WP_273926737.1">
    <property type="nucleotide sequence ID" value="NZ_JAQSIN010000002.1"/>
</dbReference>
<organism evidence="2 3">
    <name type="scientific">Curvibacter microcysteis</name>
    <dbReference type="NCBI Taxonomy" id="3026419"/>
    <lineage>
        <taxon>Bacteria</taxon>
        <taxon>Pseudomonadati</taxon>
        <taxon>Pseudomonadota</taxon>
        <taxon>Betaproteobacteria</taxon>
        <taxon>Burkholderiales</taxon>
        <taxon>Comamonadaceae</taxon>
        <taxon>Curvibacter</taxon>
    </lineage>
</organism>
<evidence type="ECO:0000313" key="2">
    <source>
        <dbReference type="EMBL" id="MDD0815076.1"/>
    </source>
</evidence>